<evidence type="ECO:0000313" key="2">
    <source>
        <dbReference type="Proteomes" id="UP000811619"/>
    </source>
</evidence>
<evidence type="ECO:0008006" key="3">
    <source>
        <dbReference type="Google" id="ProtNLM"/>
    </source>
</evidence>
<dbReference type="EMBL" id="SRPY01000709">
    <property type="protein sequence ID" value="KAG5918833.1"/>
    <property type="molecule type" value="Genomic_DNA"/>
</dbReference>
<dbReference type="Proteomes" id="UP000811619">
    <property type="component" value="Unassembled WGS sequence"/>
</dbReference>
<name>A0A8K0J2W8_9HYPO</name>
<evidence type="ECO:0000313" key="1">
    <source>
        <dbReference type="EMBL" id="KAG5918833.1"/>
    </source>
</evidence>
<sequence length="90" mass="9793">MAPALGTHLDFAFAFAEAPRGDVAVYVLQYGLTSRDANQYPRQLRQATSLVRHLVHAQDVAPSRILLLGDSAGAHLLLGLALHLRNPNPR</sequence>
<dbReference type="AlphaFoldDB" id="A0A8K0J2W8"/>
<dbReference type="SUPFAM" id="SSF53474">
    <property type="entry name" value="alpha/beta-Hydrolases"/>
    <property type="match status" value="1"/>
</dbReference>
<dbReference type="OrthoDB" id="2152029at2759"/>
<accession>A0A8K0J2W8</accession>
<comment type="caution">
    <text evidence="1">The sequence shown here is derived from an EMBL/GenBank/DDBJ whole genome shotgun (WGS) entry which is preliminary data.</text>
</comment>
<gene>
    <name evidence="1" type="ORF">E4U42_006721</name>
</gene>
<organism evidence="1 2">
    <name type="scientific">Claviceps africana</name>
    <dbReference type="NCBI Taxonomy" id="83212"/>
    <lineage>
        <taxon>Eukaryota</taxon>
        <taxon>Fungi</taxon>
        <taxon>Dikarya</taxon>
        <taxon>Ascomycota</taxon>
        <taxon>Pezizomycotina</taxon>
        <taxon>Sordariomycetes</taxon>
        <taxon>Hypocreomycetidae</taxon>
        <taxon>Hypocreales</taxon>
        <taxon>Clavicipitaceae</taxon>
        <taxon>Claviceps</taxon>
    </lineage>
</organism>
<protein>
    <recommendedName>
        <fullName evidence="3">Alpha/beta hydrolase fold-3 domain-containing protein</fullName>
    </recommendedName>
</protein>
<proteinExistence type="predicted"/>
<feature type="non-terminal residue" evidence="1">
    <location>
        <position position="1"/>
    </location>
</feature>
<dbReference type="InterPro" id="IPR029058">
    <property type="entry name" value="AB_hydrolase_fold"/>
</dbReference>
<reference evidence="1" key="1">
    <citation type="journal article" date="2020" name="bioRxiv">
        <title>Whole genome comparisons of ergot fungi reveals the divergence and evolution of species within the genus Claviceps are the result of varying mechanisms driving genome evolution and host range expansion.</title>
        <authorList>
            <person name="Wyka S.A."/>
            <person name="Mondo S.J."/>
            <person name="Liu M."/>
            <person name="Dettman J."/>
            <person name="Nalam V."/>
            <person name="Broders K.D."/>
        </authorList>
    </citation>
    <scope>NUCLEOTIDE SEQUENCE</scope>
    <source>
        <strain evidence="1">CCC 489</strain>
    </source>
</reference>
<dbReference type="Gene3D" id="3.40.50.1820">
    <property type="entry name" value="alpha/beta hydrolase"/>
    <property type="match status" value="1"/>
</dbReference>
<dbReference type="InterPro" id="IPR019436">
    <property type="entry name" value="Say1-like"/>
</dbReference>
<dbReference type="Pfam" id="PF10340">
    <property type="entry name" value="Say1_Mug180"/>
    <property type="match status" value="1"/>
</dbReference>
<keyword evidence="2" id="KW-1185">Reference proteome</keyword>